<feature type="coiled-coil region" evidence="2">
    <location>
        <begin position="256"/>
        <end position="283"/>
    </location>
</feature>
<dbReference type="CTD" id="20211248"/>
<dbReference type="PROSITE" id="PS51776">
    <property type="entry name" value="RH1"/>
    <property type="match status" value="1"/>
</dbReference>
<sequence>MASVTNLTTVDVYEMAAKIGNQFEKMIDKSGMDYVIELMPPVIRALECLEEMTARLECENAEVSELKFTVERLQMEKKLKAEEKLKYEMELEQIEERWKKDAQNQQDLINKLQEENQRLNSIIVQNKINESLHIELVDEQAELQGEIENLKLIIQKQRDELKNLDKNLDEQTSNAEMLESKVRHLFRQNSDCNRKTSQMEKIAQNTIFEKSLLLSQLNERDRFVKMLQEKMKRLEESVGWNSEQQAELERMSVFEYESVVRERDDLIIKVHALQEELHLLKLQRKTTTHLPPPPTTTTMVMMTMLQCRVQSTGSLMRSCSQRGSRSSPA</sequence>
<name>T1FR01_HELRO</name>
<protein>
    <recommendedName>
        <fullName evidence="3">RH1 domain-containing protein</fullName>
    </recommendedName>
</protein>
<dbReference type="HOGENOM" id="CLU_845395_0_0_1"/>
<proteinExistence type="predicted"/>
<dbReference type="EnsemblMetazoa" id="HelroT189361">
    <property type="protein sequence ID" value="HelroP189361"/>
    <property type="gene ID" value="HelroG189361"/>
</dbReference>
<keyword evidence="1 2" id="KW-0175">Coiled coil</keyword>
<dbReference type="EMBL" id="AMQM01001501">
    <property type="status" value="NOT_ANNOTATED_CDS"/>
    <property type="molecule type" value="Genomic_DNA"/>
</dbReference>
<dbReference type="RefSeq" id="XP_009027274.1">
    <property type="nucleotide sequence ID" value="XM_009029026.1"/>
</dbReference>
<evidence type="ECO:0000256" key="1">
    <source>
        <dbReference type="ARBA" id="ARBA00023054"/>
    </source>
</evidence>
<evidence type="ECO:0000313" key="4">
    <source>
        <dbReference type="EMBL" id="ESN94153.1"/>
    </source>
</evidence>
<dbReference type="GO" id="GO:0051959">
    <property type="term" value="F:dynein light intermediate chain binding"/>
    <property type="evidence" value="ECO:0000318"/>
    <property type="project" value="GO_Central"/>
</dbReference>
<dbReference type="GeneID" id="20211248"/>
<reference evidence="5" key="3">
    <citation type="submission" date="2015-06" db="UniProtKB">
        <authorList>
            <consortium name="EnsemblMetazoa"/>
        </authorList>
    </citation>
    <scope>IDENTIFICATION</scope>
</reference>
<evidence type="ECO:0000256" key="2">
    <source>
        <dbReference type="SAM" id="Coils"/>
    </source>
</evidence>
<dbReference type="PANTHER" id="PTHR21502:SF4">
    <property type="entry name" value="RILP-LIKE PROTEIN HOMOLOG"/>
    <property type="match status" value="1"/>
</dbReference>
<dbReference type="Proteomes" id="UP000015101">
    <property type="component" value="Unassembled WGS sequence"/>
</dbReference>
<dbReference type="OMA" id="DICEMIF"/>
<dbReference type="STRING" id="6412.T1FR01"/>
<dbReference type="GO" id="GO:0036064">
    <property type="term" value="C:ciliary basal body"/>
    <property type="evidence" value="ECO:0000318"/>
    <property type="project" value="GO_Central"/>
</dbReference>
<dbReference type="InParanoid" id="T1FR01"/>
<dbReference type="OrthoDB" id="10069524at2759"/>
<dbReference type="KEGG" id="hro:HELRODRAFT_189361"/>
<dbReference type="Pfam" id="PF09744">
    <property type="entry name" value="RH1"/>
    <property type="match status" value="1"/>
</dbReference>
<dbReference type="GO" id="GO:0060271">
    <property type="term" value="P:cilium assembly"/>
    <property type="evidence" value="ECO:0000318"/>
    <property type="project" value="GO_Central"/>
</dbReference>
<dbReference type="Gene3D" id="1.20.58.1770">
    <property type="match status" value="1"/>
</dbReference>
<dbReference type="EMBL" id="KB097571">
    <property type="protein sequence ID" value="ESN94153.1"/>
    <property type="molecule type" value="Genomic_DNA"/>
</dbReference>
<dbReference type="InterPro" id="IPR051241">
    <property type="entry name" value="DZIP_RILPL"/>
</dbReference>
<feature type="coiled-coil region" evidence="2">
    <location>
        <begin position="46"/>
        <end position="188"/>
    </location>
</feature>
<dbReference type="InterPro" id="IPR034743">
    <property type="entry name" value="RH1"/>
</dbReference>
<evidence type="ECO:0000313" key="5">
    <source>
        <dbReference type="EnsemblMetazoa" id="HelroP189361"/>
    </source>
</evidence>
<organism evidence="5 6">
    <name type="scientific">Helobdella robusta</name>
    <name type="common">Californian leech</name>
    <dbReference type="NCBI Taxonomy" id="6412"/>
    <lineage>
        <taxon>Eukaryota</taxon>
        <taxon>Metazoa</taxon>
        <taxon>Spiralia</taxon>
        <taxon>Lophotrochozoa</taxon>
        <taxon>Annelida</taxon>
        <taxon>Clitellata</taxon>
        <taxon>Hirudinea</taxon>
        <taxon>Rhynchobdellida</taxon>
        <taxon>Glossiphoniidae</taxon>
        <taxon>Helobdella</taxon>
    </lineage>
</organism>
<reference evidence="4 6" key="2">
    <citation type="journal article" date="2013" name="Nature">
        <title>Insights into bilaterian evolution from three spiralian genomes.</title>
        <authorList>
            <person name="Simakov O."/>
            <person name="Marletaz F."/>
            <person name="Cho S.J."/>
            <person name="Edsinger-Gonzales E."/>
            <person name="Havlak P."/>
            <person name="Hellsten U."/>
            <person name="Kuo D.H."/>
            <person name="Larsson T."/>
            <person name="Lv J."/>
            <person name="Arendt D."/>
            <person name="Savage R."/>
            <person name="Osoegawa K."/>
            <person name="de Jong P."/>
            <person name="Grimwood J."/>
            <person name="Chapman J.A."/>
            <person name="Shapiro H."/>
            <person name="Aerts A."/>
            <person name="Otillar R.P."/>
            <person name="Terry A.Y."/>
            <person name="Boore J.L."/>
            <person name="Grigoriev I.V."/>
            <person name="Lindberg D.R."/>
            <person name="Seaver E.C."/>
            <person name="Weisblat D.A."/>
            <person name="Putnam N.H."/>
            <person name="Rokhsar D.S."/>
        </authorList>
    </citation>
    <scope>NUCLEOTIDE SEQUENCE</scope>
</reference>
<dbReference type="GO" id="GO:0031267">
    <property type="term" value="F:small GTPase binding"/>
    <property type="evidence" value="ECO:0000318"/>
    <property type="project" value="GO_Central"/>
</dbReference>
<dbReference type="eggNOG" id="ENOG502QR9G">
    <property type="taxonomic scope" value="Eukaryota"/>
</dbReference>
<accession>T1FR01</accession>
<dbReference type="GO" id="GO:0005737">
    <property type="term" value="C:cytoplasm"/>
    <property type="evidence" value="ECO:0000318"/>
    <property type="project" value="GO_Central"/>
</dbReference>
<feature type="domain" description="RH1" evidence="3">
    <location>
        <begin position="1"/>
        <end position="83"/>
    </location>
</feature>
<evidence type="ECO:0000259" key="3">
    <source>
        <dbReference type="PROSITE" id="PS51776"/>
    </source>
</evidence>
<dbReference type="AlphaFoldDB" id="T1FR01"/>
<dbReference type="PANTHER" id="PTHR21502">
    <property type="entry name" value="ZINC FINGER PROTEIN DZIP1"/>
    <property type="match status" value="1"/>
</dbReference>
<keyword evidence="6" id="KW-1185">Reference proteome</keyword>
<dbReference type="FunCoup" id="T1FR01">
    <property type="interactions" value="234"/>
</dbReference>
<evidence type="ECO:0000313" key="6">
    <source>
        <dbReference type="Proteomes" id="UP000015101"/>
    </source>
</evidence>
<reference evidence="6" key="1">
    <citation type="submission" date="2012-12" db="EMBL/GenBank/DDBJ databases">
        <authorList>
            <person name="Hellsten U."/>
            <person name="Grimwood J."/>
            <person name="Chapman J.A."/>
            <person name="Shapiro H."/>
            <person name="Aerts A."/>
            <person name="Otillar R.P."/>
            <person name="Terry A.Y."/>
            <person name="Boore J.L."/>
            <person name="Simakov O."/>
            <person name="Marletaz F."/>
            <person name="Cho S.-J."/>
            <person name="Edsinger-Gonzales E."/>
            <person name="Havlak P."/>
            <person name="Kuo D.-H."/>
            <person name="Larsson T."/>
            <person name="Lv J."/>
            <person name="Arendt D."/>
            <person name="Savage R."/>
            <person name="Osoegawa K."/>
            <person name="de Jong P."/>
            <person name="Lindberg D.R."/>
            <person name="Seaver E.C."/>
            <person name="Weisblat D.A."/>
            <person name="Putnam N.H."/>
            <person name="Grigoriev I.V."/>
            <person name="Rokhsar D.S."/>
        </authorList>
    </citation>
    <scope>NUCLEOTIDE SEQUENCE</scope>
</reference>
<gene>
    <name evidence="5" type="primary">20211248</name>
    <name evidence="4" type="ORF">HELRODRAFT_189361</name>
</gene>